<keyword evidence="1" id="KW-1133">Transmembrane helix</keyword>
<dbReference type="Pfam" id="PF11026">
    <property type="entry name" value="DUF2721"/>
    <property type="match status" value="1"/>
</dbReference>
<accession>A0A3D8LI24</accession>
<dbReference type="OrthoDB" id="794540at2"/>
<evidence type="ECO:0000313" key="2">
    <source>
        <dbReference type="EMBL" id="RDV16884.1"/>
    </source>
</evidence>
<feature type="transmembrane region" description="Helical" evidence="1">
    <location>
        <begin position="6"/>
        <end position="25"/>
    </location>
</feature>
<feature type="transmembrane region" description="Helical" evidence="1">
    <location>
        <begin position="84"/>
        <end position="102"/>
    </location>
</feature>
<evidence type="ECO:0000313" key="3">
    <source>
        <dbReference type="Proteomes" id="UP000256708"/>
    </source>
</evidence>
<gene>
    <name evidence="2" type="ORF">DXT99_01875</name>
</gene>
<dbReference type="InterPro" id="IPR021279">
    <property type="entry name" value="DUF2721"/>
</dbReference>
<keyword evidence="1" id="KW-0472">Membrane</keyword>
<dbReference type="Proteomes" id="UP000256708">
    <property type="component" value="Unassembled WGS sequence"/>
</dbReference>
<name>A0A3D8LI24_9BACT</name>
<dbReference type="AlphaFoldDB" id="A0A3D8LI24"/>
<organism evidence="2 3">
    <name type="scientific">Pontibacter diazotrophicus</name>
    <dbReference type="NCBI Taxonomy" id="1400979"/>
    <lineage>
        <taxon>Bacteria</taxon>
        <taxon>Pseudomonadati</taxon>
        <taxon>Bacteroidota</taxon>
        <taxon>Cytophagia</taxon>
        <taxon>Cytophagales</taxon>
        <taxon>Hymenobacteraceae</taxon>
        <taxon>Pontibacter</taxon>
    </lineage>
</organism>
<sequence length="166" mass="18415">MPTLSDLTAMITPVVLILAAGQLILTTSQRLARSVERARKLSEQFEELVLNKDQNDSTVKRELIYKLLERAASRSRKLQQVMSLLYIALSIFVATTLSIGLLEVFGILVVWVPVMLGLVGAGFLFYATILLIVETRIALGAIDIEMDYLVKNYSEDLPDTANKGEV</sequence>
<dbReference type="EMBL" id="QRGR01000002">
    <property type="protein sequence ID" value="RDV16884.1"/>
    <property type="molecule type" value="Genomic_DNA"/>
</dbReference>
<reference evidence="3" key="1">
    <citation type="submission" date="2018-08" db="EMBL/GenBank/DDBJ databases">
        <authorList>
            <person name="Liu Z.-W."/>
            <person name="Du Z.-J."/>
        </authorList>
    </citation>
    <scope>NUCLEOTIDE SEQUENCE [LARGE SCALE GENOMIC DNA]</scope>
    <source>
        <strain evidence="3">H4X</strain>
    </source>
</reference>
<keyword evidence="3" id="KW-1185">Reference proteome</keyword>
<feature type="transmembrane region" description="Helical" evidence="1">
    <location>
        <begin position="108"/>
        <end position="133"/>
    </location>
</feature>
<dbReference type="RefSeq" id="WP_115563825.1">
    <property type="nucleotide sequence ID" value="NZ_QRGR01000002.1"/>
</dbReference>
<keyword evidence="1" id="KW-0812">Transmembrane</keyword>
<protein>
    <submittedName>
        <fullName evidence="2">DUF2721 domain-containing protein</fullName>
    </submittedName>
</protein>
<evidence type="ECO:0000256" key="1">
    <source>
        <dbReference type="SAM" id="Phobius"/>
    </source>
</evidence>
<comment type="caution">
    <text evidence="2">The sequence shown here is derived from an EMBL/GenBank/DDBJ whole genome shotgun (WGS) entry which is preliminary data.</text>
</comment>
<proteinExistence type="predicted"/>